<dbReference type="KEGG" id="tbl:TBLA_0D05250"/>
<dbReference type="PANTHER" id="PTHR43550">
    <property type="entry name" value="3-KETODIHYDROSPHINGOSINE REDUCTASE"/>
    <property type="match status" value="1"/>
</dbReference>
<keyword evidence="6" id="KW-0547">Nucleotide-binding</keyword>
<dbReference type="GO" id="GO:0005811">
    <property type="term" value="C:lipid droplet"/>
    <property type="evidence" value="ECO:0007669"/>
    <property type="project" value="EnsemblFungi"/>
</dbReference>
<keyword evidence="9" id="KW-0746">Sphingolipid metabolism</keyword>
<comment type="subcellular location">
    <subcellularLocation>
        <location evidence="1">Endoplasmic reticulum membrane</location>
    </subcellularLocation>
</comment>
<dbReference type="eggNOG" id="KOG1210">
    <property type="taxonomic scope" value="Eukaryota"/>
</dbReference>
<dbReference type="HOGENOM" id="CLU_010194_3_0_1"/>
<comment type="catalytic activity">
    <reaction evidence="19">
        <text>sphinganine + NADP(+) = 3-oxosphinganine + NADPH + H(+)</text>
        <dbReference type="Rhea" id="RHEA:22640"/>
        <dbReference type="ChEBI" id="CHEBI:15378"/>
        <dbReference type="ChEBI" id="CHEBI:57783"/>
        <dbReference type="ChEBI" id="CHEBI:57817"/>
        <dbReference type="ChEBI" id="CHEBI:58299"/>
        <dbReference type="ChEBI" id="CHEBI:58349"/>
        <dbReference type="EC" id="1.1.1.102"/>
    </reaction>
    <physiologicalReaction direction="right-to-left" evidence="19">
        <dbReference type="Rhea" id="RHEA:22642"/>
    </physiologicalReaction>
</comment>
<sequence>MSRNSTSNQRLLNDFDISVHDDDESSTILEATKTNNTDTIELGISSRSAYSRTSRVLYIDPYEKWDRSFKLNNQIVLITGGSQGLGKSFATKYFKDAINTTVIISSRSEKKLTTASLDIASKARRSVDPSKINLAKMTNPIDLSIPSASNRLFYIPCDLSNYNNVQSMFDTLQLHNLLPTQVIACAGGSTPKLFKDLTPTELELGVKTNYLTVLYLAHTVARLLDHCHLILFASSTTFFPFIGYSQYAPMKVSVKALASILRQELPHFRISCVYPGNFKSEGFDNEELTKPSITKIIEGPSAPISSDECRDKILKWLKLGYDDITTDLIGWILMSLDLGLNKHSTSSPLWVLQFLFGVTANLIVVPIYMLFCNIQITKWFKKQHENRMDQLS</sequence>
<keyword evidence="7" id="KW-0256">Endoplasmic reticulum</keyword>
<organism evidence="21 22">
    <name type="scientific">Henningerozyma blattae (strain ATCC 34711 / CBS 6284 / DSM 70876 / NBRC 10599 / NRRL Y-10934 / UCD 77-7)</name>
    <name type="common">Yeast</name>
    <name type="synonym">Tetrapisispora blattae</name>
    <dbReference type="NCBI Taxonomy" id="1071380"/>
    <lineage>
        <taxon>Eukaryota</taxon>
        <taxon>Fungi</taxon>
        <taxon>Dikarya</taxon>
        <taxon>Ascomycota</taxon>
        <taxon>Saccharomycotina</taxon>
        <taxon>Saccharomycetes</taxon>
        <taxon>Saccharomycetales</taxon>
        <taxon>Saccharomycetaceae</taxon>
        <taxon>Henningerozyma</taxon>
    </lineage>
</organism>
<comment type="pathway">
    <text evidence="2">Lipid metabolism; sphingolipid metabolism.</text>
</comment>
<protein>
    <recommendedName>
        <fullName evidence="15">3-ketodihydrosphingosine reductase TSC10</fullName>
        <ecNumber evidence="14">1.1.1.102</ecNumber>
    </recommendedName>
    <alternativeName>
        <fullName evidence="17">3-dehydrosphinganine reductase</fullName>
    </alternativeName>
    <alternativeName>
        <fullName evidence="16">KDS reductase</fullName>
    </alternativeName>
</protein>
<dbReference type="Pfam" id="PF00106">
    <property type="entry name" value="adh_short"/>
    <property type="match status" value="1"/>
</dbReference>
<dbReference type="InterPro" id="IPR045022">
    <property type="entry name" value="KDSR-like"/>
</dbReference>
<evidence type="ECO:0000256" key="5">
    <source>
        <dbReference type="ARBA" id="ARBA00022692"/>
    </source>
</evidence>
<evidence type="ECO:0000256" key="3">
    <source>
        <dbReference type="ARBA" id="ARBA00004991"/>
    </source>
</evidence>
<dbReference type="GO" id="GO:0005789">
    <property type="term" value="C:endoplasmic reticulum membrane"/>
    <property type="evidence" value="ECO:0007669"/>
    <property type="project" value="UniProtKB-SubCell"/>
</dbReference>
<dbReference type="Proteomes" id="UP000002866">
    <property type="component" value="Chromosome 4"/>
</dbReference>
<comment type="function">
    <text evidence="18">Catalyzes the reduction of 3'-oxosphinganine (3-ketodihydrosphingosine/KDS) to sphinganine (dihydrosphingosine/DHS), the second step of de novo sphingolipid biosynthesis.</text>
</comment>
<keyword evidence="11" id="KW-0560">Oxidoreductase</keyword>
<evidence type="ECO:0000256" key="17">
    <source>
        <dbReference type="ARBA" id="ARBA00032891"/>
    </source>
</evidence>
<dbReference type="PANTHER" id="PTHR43550:SF3">
    <property type="entry name" value="3-KETODIHYDROSPHINGOSINE REDUCTASE"/>
    <property type="match status" value="1"/>
</dbReference>
<evidence type="ECO:0000256" key="12">
    <source>
        <dbReference type="ARBA" id="ARBA00023098"/>
    </source>
</evidence>
<dbReference type="FunCoup" id="I2H3R6">
    <property type="interactions" value="133"/>
</dbReference>
<keyword evidence="12" id="KW-0443">Lipid metabolism</keyword>
<reference evidence="21 22" key="1">
    <citation type="journal article" date="2011" name="Proc. Natl. Acad. Sci. U.S.A.">
        <title>Evolutionary erosion of yeast sex chromosomes by mating-type switching accidents.</title>
        <authorList>
            <person name="Gordon J.L."/>
            <person name="Armisen D."/>
            <person name="Proux-Wera E."/>
            <person name="Oheigeartaigh S.S."/>
            <person name="Byrne K.P."/>
            <person name="Wolfe K.H."/>
        </authorList>
    </citation>
    <scope>NUCLEOTIDE SEQUENCE [LARGE SCALE GENOMIC DNA]</scope>
    <source>
        <strain evidence="22">ATCC 34711 / CBS 6284 / DSM 70876 / NBRC 10599 / NRRL Y-10934 / UCD 77-7</strain>
    </source>
</reference>
<dbReference type="InParanoid" id="I2H3R6"/>
<dbReference type="EC" id="1.1.1.102" evidence="14"/>
<dbReference type="OMA" id="HELPNTR"/>
<accession>I2H3R6</accession>
<dbReference type="RefSeq" id="XP_004180537.1">
    <property type="nucleotide sequence ID" value="XM_004180489.1"/>
</dbReference>
<evidence type="ECO:0000256" key="13">
    <source>
        <dbReference type="ARBA" id="ARBA00023136"/>
    </source>
</evidence>
<dbReference type="UniPathway" id="UPA00222"/>
<keyword evidence="10 20" id="KW-1133">Transmembrane helix</keyword>
<evidence type="ECO:0000313" key="21">
    <source>
        <dbReference type="EMBL" id="CCH61018.1"/>
    </source>
</evidence>
<dbReference type="GO" id="GO:0006666">
    <property type="term" value="P:3-keto-sphinganine metabolic process"/>
    <property type="evidence" value="ECO:0007669"/>
    <property type="project" value="EnsemblFungi"/>
</dbReference>
<dbReference type="EMBL" id="HE806319">
    <property type="protein sequence ID" value="CCH61018.1"/>
    <property type="molecule type" value="Genomic_DNA"/>
</dbReference>
<dbReference type="InterPro" id="IPR002347">
    <property type="entry name" value="SDR_fam"/>
</dbReference>
<evidence type="ECO:0000256" key="9">
    <source>
        <dbReference type="ARBA" id="ARBA00022919"/>
    </source>
</evidence>
<dbReference type="STRING" id="1071380.I2H3R6"/>
<evidence type="ECO:0000256" key="2">
    <source>
        <dbReference type="ARBA" id="ARBA00004760"/>
    </source>
</evidence>
<evidence type="ECO:0000256" key="8">
    <source>
        <dbReference type="ARBA" id="ARBA00022857"/>
    </source>
</evidence>
<dbReference type="CDD" id="cd08939">
    <property type="entry name" value="KDSR-like_SDR_c"/>
    <property type="match status" value="1"/>
</dbReference>
<comment type="similarity">
    <text evidence="4">Belongs to the short-chain dehydrogenases/reductases (SDR) family.</text>
</comment>
<keyword evidence="8" id="KW-0521">NADP</keyword>
<evidence type="ECO:0000256" key="18">
    <source>
        <dbReference type="ARBA" id="ARBA00044737"/>
    </source>
</evidence>
<evidence type="ECO:0000256" key="16">
    <source>
        <dbReference type="ARBA" id="ARBA00029797"/>
    </source>
</evidence>
<keyword evidence="22" id="KW-1185">Reference proteome</keyword>
<dbReference type="GO" id="GO:0047560">
    <property type="term" value="F:3-dehydrosphinganine reductase activity"/>
    <property type="evidence" value="ECO:0007669"/>
    <property type="project" value="UniProtKB-EC"/>
</dbReference>
<dbReference type="GeneID" id="14496054"/>
<evidence type="ECO:0000256" key="11">
    <source>
        <dbReference type="ARBA" id="ARBA00023002"/>
    </source>
</evidence>
<evidence type="ECO:0000256" key="10">
    <source>
        <dbReference type="ARBA" id="ARBA00022989"/>
    </source>
</evidence>
<evidence type="ECO:0000256" key="1">
    <source>
        <dbReference type="ARBA" id="ARBA00004586"/>
    </source>
</evidence>
<evidence type="ECO:0000256" key="14">
    <source>
        <dbReference type="ARBA" id="ARBA00026112"/>
    </source>
</evidence>
<evidence type="ECO:0000256" key="15">
    <source>
        <dbReference type="ARBA" id="ARBA00026241"/>
    </source>
</evidence>
<feature type="transmembrane region" description="Helical" evidence="20">
    <location>
        <begin position="350"/>
        <end position="371"/>
    </location>
</feature>
<evidence type="ECO:0000313" key="22">
    <source>
        <dbReference type="Proteomes" id="UP000002866"/>
    </source>
</evidence>
<evidence type="ECO:0000256" key="7">
    <source>
        <dbReference type="ARBA" id="ARBA00022824"/>
    </source>
</evidence>
<dbReference type="InterPro" id="IPR036291">
    <property type="entry name" value="NAD(P)-bd_dom_sf"/>
</dbReference>
<evidence type="ECO:0000256" key="20">
    <source>
        <dbReference type="SAM" id="Phobius"/>
    </source>
</evidence>
<name>I2H3R6_HENB6</name>
<dbReference type="GO" id="GO:0000166">
    <property type="term" value="F:nucleotide binding"/>
    <property type="evidence" value="ECO:0007669"/>
    <property type="project" value="UniProtKB-KW"/>
</dbReference>
<dbReference type="FunFam" id="3.40.50.720:FF:000578">
    <property type="entry name" value="3-ketodihydrosphingosine reductase"/>
    <property type="match status" value="1"/>
</dbReference>
<dbReference type="SUPFAM" id="SSF51735">
    <property type="entry name" value="NAD(P)-binding Rossmann-fold domains"/>
    <property type="match status" value="1"/>
</dbReference>
<keyword evidence="5 20" id="KW-0812">Transmembrane</keyword>
<dbReference type="PRINTS" id="PR00081">
    <property type="entry name" value="GDHRDH"/>
</dbReference>
<dbReference type="GO" id="GO:0030148">
    <property type="term" value="P:sphingolipid biosynthetic process"/>
    <property type="evidence" value="ECO:0007669"/>
    <property type="project" value="EnsemblFungi"/>
</dbReference>
<comment type="pathway">
    <text evidence="3">Sphingolipid metabolism.</text>
</comment>
<proteinExistence type="inferred from homology"/>
<evidence type="ECO:0000256" key="4">
    <source>
        <dbReference type="ARBA" id="ARBA00006484"/>
    </source>
</evidence>
<evidence type="ECO:0000256" key="19">
    <source>
        <dbReference type="ARBA" id="ARBA00048930"/>
    </source>
</evidence>
<dbReference type="AlphaFoldDB" id="I2H3R6"/>
<evidence type="ECO:0000256" key="6">
    <source>
        <dbReference type="ARBA" id="ARBA00022741"/>
    </source>
</evidence>
<dbReference type="OrthoDB" id="10267115at2759"/>
<gene>
    <name evidence="21" type="primary">TBLA0D05250</name>
    <name evidence="21" type="ORF">TBLA_0D05250</name>
</gene>
<dbReference type="Gene3D" id="3.40.50.720">
    <property type="entry name" value="NAD(P)-binding Rossmann-like Domain"/>
    <property type="match status" value="1"/>
</dbReference>
<keyword evidence="13 20" id="KW-0472">Membrane</keyword>